<protein>
    <submittedName>
        <fullName evidence="1">Uncharacterized protein</fullName>
    </submittedName>
</protein>
<dbReference type="OrthoDB" id="6428749at2759"/>
<dbReference type="GO" id="GO:0017064">
    <property type="term" value="F:fatty acid amide hydrolase activity"/>
    <property type="evidence" value="ECO:0007669"/>
    <property type="project" value="TreeGrafter"/>
</dbReference>
<dbReference type="GO" id="GO:0009062">
    <property type="term" value="P:fatty acid catabolic process"/>
    <property type="evidence" value="ECO:0007669"/>
    <property type="project" value="TreeGrafter"/>
</dbReference>
<dbReference type="Proteomes" id="UP000708208">
    <property type="component" value="Unassembled WGS sequence"/>
</dbReference>
<reference evidence="1" key="1">
    <citation type="submission" date="2021-06" db="EMBL/GenBank/DDBJ databases">
        <authorList>
            <person name="Hodson N. C."/>
            <person name="Mongue J. A."/>
            <person name="Jaron S. K."/>
        </authorList>
    </citation>
    <scope>NUCLEOTIDE SEQUENCE</scope>
</reference>
<organism evidence="1 2">
    <name type="scientific">Allacma fusca</name>
    <dbReference type="NCBI Taxonomy" id="39272"/>
    <lineage>
        <taxon>Eukaryota</taxon>
        <taxon>Metazoa</taxon>
        <taxon>Ecdysozoa</taxon>
        <taxon>Arthropoda</taxon>
        <taxon>Hexapoda</taxon>
        <taxon>Collembola</taxon>
        <taxon>Symphypleona</taxon>
        <taxon>Sminthuridae</taxon>
        <taxon>Allacma</taxon>
    </lineage>
</organism>
<evidence type="ECO:0000313" key="1">
    <source>
        <dbReference type="EMBL" id="CAG7649513.1"/>
    </source>
</evidence>
<dbReference type="AlphaFoldDB" id="A0A8J2NIP4"/>
<feature type="non-terminal residue" evidence="1">
    <location>
        <position position="1"/>
    </location>
</feature>
<dbReference type="EMBL" id="CAJVCH010003612">
    <property type="protein sequence ID" value="CAG7649513.1"/>
    <property type="molecule type" value="Genomic_DNA"/>
</dbReference>
<dbReference type="InterPro" id="IPR052096">
    <property type="entry name" value="Endocannabinoid_amidase"/>
</dbReference>
<comment type="caution">
    <text evidence="1">The sequence shown here is derived from an EMBL/GenBank/DDBJ whole genome shotgun (WGS) entry which is preliminary data.</text>
</comment>
<dbReference type="PANTHER" id="PTHR45847">
    <property type="entry name" value="FATTY ACID AMIDE HYDROLASE"/>
    <property type="match status" value="1"/>
</dbReference>
<accession>A0A8J2NIP4</accession>
<keyword evidence="2" id="KW-1185">Reference proteome</keyword>
<feature type="non-terminal residue" evidence="1">
    <location>
        <position position="71"/>
    </location>
</feature>
<sequence>GAVYTMTWNVVNFPAGVVRFGKESGKNIDKFDNRGDQGFKLAQKGCKESIGSPIGIQVVGLPFKDELVLRV</sequence>
<dbReference type="PANTHER" id="PTHR45847:SF6">
    <property type="entry name" value="FATTY ACID AMIDE HYDROLASE"/>
    <property type="match status" value="1"/>
</dbReference>
<dbReference type="GO" id="GO:0004040">
    <property type="term" value="F:amidase activity"/>
    <property type="evidence" value="ECO:0007669"/>
    <property type="project" value="TreeGrafter"/>
</dbReference>
<evidence type="ECO:0000313" key="2">
    <source>
        <dbReference type="Proteomes" id="UP000708208"/>
    </source>
</evidence>
<gene>
    <name evidence="1" type="ORF">AFUS01_LOCUS692</name>
</gene>
<name>A0A8J2NIP4_9HEXA</name>
<proteinExistence type="predicted"/>